<dbReference type="Pfam" id="PF19739">
    <property type="entry name" value="DUF6228"/>
    <property type="match status" value="1"/>
</dbReference>
<gene>
    <name evidence="1" type="ORF">M8542_30980</name>
</gene>
<protein>
    <submittedName>
        <fullName evidence="1">DUF6228 family protein</fullName>
    </submittedName>
</protein>
<dbReference type="EMBL" id="JAMXQV010000018">
    <property type="protein sequence ID" value="MCR6487263.1"/>
    <property type="molecule type" value="Genomic_DNA"/>
</dbReference>
<name>A0A9X2NHB1_9PSEU</name>
<dbReference type="Proteomes" id="UP001144096">
    <property type="component" value="Unassembled WGS sequence"/>
</dbReference>
<dbReference type="AlphaFoldDB" id="A0A9X2NHB1"/>
<comment type="caution">
    <text evidence="1">The sequence shown here is derived from an EMBL/GenBank/DDBJ whole genome shotgun (WGS) entry which is preliminary data.</text>
</comment>
<accession>A0A9X2NHB1</accession>
<proteinExistence type="predicted"/>
<keyword evidence="2" id="KW-1185">Reference proteome</keyword>
<reference evidence="1" key="1">
    <citation type="submission" date="2022-06" db="EMBL/GenBank/DDBJ databases">
        <title>Amycolatopsis iheyaensis sp. nov., a new species of the genus Amycolatopsis isolated from soil in Iheya island, Japan.</title>
        <authorList>
            <person name="Ngamcharungchit C."/>
            <person name="Kanto H."/>
            <person name="Take A."/>
            <person name="Intra B."/>
            <person name="Matsumoto A."/>
            <person name="Panbangred W."/>
            <person name="Inahashi Y."/>
        </authorList>
    </citation>
    <scope>NUCLEOTIDE SEQUENCE</scope>
    <source>
        <strain evidence="1">OK19-0408</strain>
    </source>
</reference>
<organism evidence="1 2">
    <name type="scientific">Amycolatopsis iheyensis</name>
    <dbReference type="NCBI Taxonomy" id="2945988"/>
    <lineage>
        <taxon>Bacteria</taxon>
        <taxon>Bacillati</taxon>
        <taxon>Actinomycetota</taxon>
        <taxon>Actinomycetes</taxon>
        <taxon>Pseudonocardiales</taxon>
        <taxon>Pseudonocardiaceae</taxon>
        <taxon>Amycolatopsis</taxon>
    </lineage>
</organism>
<evidence type="ECO:0000313" key="2">
    <source>
        <dbReference type="Proteomes" id="UP001144096"/>
    </source>
</evidence>
<dbReference type="InterPro" id="IPR046196">
    <property type="entry name" value="DUF6228"/>
</dbReference>
<dbReference type="RefSeq" id="WP_257923824.1">
    <property type="nucleotide sequence ID" value="NZ_JAMXQV010000018.1"/>
</dbReference>
<evidence type="ECO:0000313" key="1">
    <source>
        <dbReference type="EMBL" id="MCR6487263.1"/>
    </source>
</evidence>
<sequence>MTFSVAGQGVTLTLTGFDASEGDLVYFTARAEGADMAASVSVQTLHGDGLAAFAAGLDEDFRGWPGVRVWTSSRGELELRATHDGRVVGLEWTLRYPGPDWEPVDFWTCTVRTHLTPGEDLRRFSADLAQFLSH</sequence>